<evidence type="ECO:0000259" key="7">
    <source>
        <dbReference type="PROSITE" id="PS50850"/>
    </source>
</evidence>
<feature type="transmembrane region" description="Helical" evidence="6">
    <location>
        <begin position="210"/>
        <end position="231"/>
    </location>
</feature>
<keyword evidence="9" id="KW-1185">Reference proteome</keyword>
<feature type="domain" description="Major facilitator superfamily (MFS) profile" evidence="7">
    <location>
        <begin position="1"/>
        <end position="353"/>
    </location>
</feature>
<dbReference type="Pfam" id="PF07690">
    <property type="entry name" value="MFS_1"/>
    <property type="match status" value="1"/>
</dbReference>
<proteinExistence type="predicted"/>
<dbReference type="PROSITE" id="PS50850">
    <property type="entry name" value="MFS"/>
    <property type="match status" value="1"/>
</dbReference>
<feature type="transmembrane region" description="Helical" evidence="6">
    <location>
        <begin position="171"/>
        <end position="198"/>
    </location>
</feature>
<dbReference type="InterPro" id="IPR020846">
    <property type="entry name" value="MFS_dom"/>
</dbReference>
<keyword evidence="2" id="KW-0813">Transport</keyword>
<feature type="transmembrane region" description="Helical" evidence="6">
    <location>
        <begin position="68"/>
        <end position="85"/>
    </location>
</feature>
<comment type="subcellular location">
    <subcellularLocation>
        <location evidence="1">Cell membrane</location>
        <topology evidence="1">Multi-pass membrane protein</topology>
    </subcellularLocation>
</comment>
<dbReference type="AlphaFoldDB" id="A0A348AHD2"/>
<feature type="transmembrane region" description="Helical" evidence="6">
    <location>
        <begin position="133"/>
        <end position="150"/>
    </location>
</feature>
<name>A0A348AHD2_9FIRM</name>
<protein>
    <submittedName>
        <fullName evidence="8">Fosmidomycin resistance protein</fullName>
    </submittedName>
</protein>
<evidence type="ECO:0000313" key="9">
    <source>
        <dbReference type="Proteomes" id="UP000276437"/>
    </source>
</evidence>
<dbReference type="Gene3D" id="1.20.1250.20">
    <property type="entry name" value="MFS general substrate transporter like domains"/>
    <property type="match status" value="2"/>
</dbReference>
<dbReference type="RefSeq" id="WP_232035691.1">
    <property type="nucleotide sequence ID" value="NZ_AP018449.1"/>
</dbReference>
<accession>A0A348AHD2</accession>
<evidence type="ECO:0000256" key="2">
    <source>
        <dbReference type="ARBA" id="ARBA00022448"/>
    </source>
</evidence>
<dbReference type="KEGG" id="mana:MAMMFC1_01131"/>
<dbReference type="EMBL" id="AP018449">
    <property type="protein sequence ID" value="BBB90480.1"/>
    <property type="molecule type" value="Genomic_DNA"/>
</dbReference>
<keyword evidence="4 6" id="KW-1133">Transmembrane helix</keyword>
<feature type="transmembrane region" description="Helical" evidence="6">
    <location>
        <begin position="299"/>
        <end position="319"/>
    </location>
</feature>
<reference evidence="8 9" key="1">
    <citation type="journal article" date="2018" name="Int. J. Syst. Evol. Microbiol.">
        <title>Methylomusa anaerophila gen. nov., sp. nov., an anaerobic methanol-utilizing bacterium isolated from a microbial fuel cell.</title>
        <authorList>
            <person name="Amano N."/>
            <person name="Yamamuro A."/>
            <person name="Miyahara M."/>
            <person name="Kouzuma A."/>
            <person name="Abe T."/>
            <person name="Watanabe K."/>
        </authorList>
    </citation>
    <scope>NUCLEOTIDE SEQUENCE [LARGE SCALE GENOMIC DNA]</scope>
    <source>
        <strain evidence="8 9">MMFC1</strain>
    </source>
</reference>
<organism evidence="8 9">
    <name type="scientific">Methylomusa anaerophila</name>
    <dbReference type="NCBI Taxonomy" id="1930071"/>
    <lineage>
        <taxon>Bacteria</taxon>
        <taxon>Bacillati</taxon>
        <taxon>Bacillota</taxon>
        <taxon>Negativicutes</taxon>
        <taxon>Selenomonadales</taxon>
        <taxon>Sporomusaceae</taxon>
        <taxon>Methylomusa</taxon>
    </lineage>
</organism>
<dbReference type="PANTHER" id="PTHR43129">
    <property type="entry name" value="FOSMIDOMYCIN RESISTANCE PROTEIN"/>
    <property type="match status" value="1"/>
</dbReference>
<feature type="transmembrane region" description="Helical" evidence="6">
    <location>
        <begin position="105"/>
        <end position="127"/>
    </location>
</feature>
<dbReference type="GO" id="GO:0005886">
    <property type="term" value="C:plasma membrane"/>
    <property type="evidence" value="ECO:0007669"/>
    <property type="project" value="UniProtKB-SubCell"/>
</dbReference>
<gene>
    <name evidence="8" type="primary">fsr_1</name>
    <name evidence="8" type="ORF">MAMMFC1_01131</name>
</gene>
<dbReference type="GO" id="GO:0022857">
    <property type="term" value="F:transmembrane transporter activity"/>
    <property type="evidence" value="ECO:0007669"/>
    <property type="project" value="InterPro"/>
</dbReference>
<feature type="transmembrane region" description="Helical" evidence="6">
    <location>
        <begin position="243"/>
        <end position="259"/>
    </location>
</feature>
<evidence type="ECO:0000256" key="5">
    <source>
        <dbReference type="ARBA" id="ARBA00023136"/>
    </source>
</evidence>
<feature type="transmembrane region" description="Helical" evidence="6">
    <location>
        <begin position="265"/>
        <end position="287"/>
    </location>
</feature>
<keyword evidence="5 6" id="KW-0472">Membrane</keyword>
<evidence type="ECO:0000256" key="4">
    <source>
        <dbReference type="ARBA" id="ARBA00022989"/>
    </source>
</evidence>
<evidence type="ECO:0000256" key="3">
    <source>
        <dbReference type="ARBA" id="ARBA00022692"/>
    </source>
</evidence>
<dbReference type="SUPFAM" id="SSF103473">
    <property type="entry name" value="MFS general substrate transporter"/>
    <property type="match status" value="1"/>
</dbReference>
<feature type="transmembrane region" description="Helical" evidence="6">
    <location>
        <begin position="325"/>
        <end position="348"/>
    </location>
</feature>
<dbReference type="Proteomes" id="UP000276437">
    <property type="component" value="Chromosome"/>
</dbReference>
<evidence type="ECO:0000256" key="6">
    <source>
        <dbReference type="SAM" id="Phobius"/>
    </source>
</evidence>
<evidence type="ECO:0000256" key="1">
    <source>
        <dbReference type="ARBA" id="ARBA00004651"/>
    </source>
</evidence>
<sequence>MALPYFKAKFALSYTQVSAIALLQNLTSSVIQPVFGYYSDKNHRPWLMAAGCAVSGLAMLGSLLAPNYYILLLCTVVSGLGIAAFHPEGAKTVNRLSGAGKGKGVSMFVVGGNAGFALGSLFMGFLLTSVPEGMFWLYLIPFLGISIPLYRMAMTLPRPESKAAGLGDLKCLISVPLAALLGVVLVRATVSAGISTFIPLYYVSYLSGNAVYASWLLTVFLAGGALGTLCGGILSDRYGSKRIMLWSILPISLLLVLFQSMSGVWVFIVLALASAFLSAAFAGGLVLAQCMMPGNVGMASGLTIGFSVGLGGMGVLLLGRIADLWSLPLVFDLLAILPVVGFVCTFFVRDVVREREPQISLETK</sequence>
<dbReference type="CDD" id="cd17478">
    <property type="entry name" value="MFS_FsR"/>
    <property type="match status" value="1"/>
</dbReference>
<keyword evidence="3 6" id="KW-0812">Transmembrane</keyword>
<dbReference type="InterPro" id="IPR011701">
    <property type="entry name" value="MFS"/>
</dbReference>
<dbReference type="InterPro" id="IPR036259">
    <property type="entry name" value="MFS_trans_sf"/>
</dbReference>
<evidence type="ECO:0000313" key="8">
    <source>
        <dbReference type="EMBL" id="BBB90480.1"/>
    </source>
</evidence>
<dbReference type="PANTHER" id="PTHR43129:SF1">
    <property type="entry name" value="FOSMIDOMYCIN RESISTANCE PROTEIN"/>
    <property type="match status" value="1"/>
</dbReference>